<name>A0AAV4PLH5_CAEEX</name>
<dbReference type="Proteomes" id="UP001054945">
    <property type="component" value="Unassembled WGS sequence"/>
</dbReference>
<proteinExistence type="predicted"/>
<dbReference type="EMBL" id="BPLR01004878">
    <property type="protein sequence ID" value="GIX98227.1"/>
    <property type="molecule type" value="Genomic_DNA"/>
</dbReference>
<sequence>MLPINSFKAIRELPLLTPWIAMASRISLMMLVTVDLPILNICARLTRSTVLEIDSFMYVHRILNVVHFASPRLHHGEANYFVPLSRTQSQHVHPLSKKGLQVAECQNHYNCLTKKKKKRDRAAMSRRPLR</sequence>
<comment type="caution">
    <text evidence="1">The sequence shown here is derived from an EMBL/GenBank/DDBJ whole genome shotgun (WGS) entry which is preliminary data.</text>
</comment>
<evidence type="ECO:0000313" key="1">
    <source>
        <dbReference type="EMBL" id="GIX98227.1"/>
    </source>
</evidence>
<accession>A0AAV4PLH5</accession>
<dbReference type="AlphaFoldDB" id="A0AAV4PLH5"/>
<protein>
    <submittedName>
        <fullName evidence="1">Uncharacterized protein</fullName>
    </submittedName>
</protein>
<evidence type="ECO:0000313" key="2">
    <source>
        <dbReference type="Proteomes" id="UP001054945"/>
    </source>
</evidence>
<reference evidence="1 2" key="1">
    <citation type="submission" date="2021-06" db="EMBL/GenBank/DDBJ databases">
        <title>Caerostris extrusa draft genome.</title>
        <authorList>
            <person name="Kono N."/>
            <person name="Arakawa K."/>
        </authorList>
    </citation>
    <scope>NUCLEOTIDE SEQUENCE [LARGE SCALE GENOMIC DNA]</scope>
</reference>
<organism evidence="1 2">
    <name type="scientific">Caerostris extrusa</name>
    <name type="common">Bark spider</name>
    <name type="synonym">Caerostris bankana</name>
    <dbReference type="NCBI Taxonomy" id="172846"/>
    <lineage>
        <taxon>Eukaryota</taxon>
        <taxon>Metazoa</taxon>
        <taxon>Ecdysozoa</taxon>
        <taxon>Arthropoda</taxon>
        <taxon>Chelicerata</taxon>
        <taxon>Arachnida</taxon>
        <taxon>Araneae</taxon>
        <taxon>Araneomorphae</taxon>
        <taxon>Entelegynae</taxon>
        <taxon>Araneoidea</taxon>
        <taxon>Araneidae</taxon>
        <taxon>Caerostris</taxon>
    </lineage>
</organism>
<gene>
    <name evidence="1" type="ORF">CEXT_114261</name>
</gene>
<keyword evidence="2" id="KW-1185">Reference proteome</keyword>